<name>A0ABY7NTU0_9ACTN</name>
<reference evidence="3 4" key="1">
    <citation type="submission" date="2022-12" db="EMBL/GenBank/DDBJ databases">
        <authorList>
            <person name="Mo P."/>
        </authorList>
    </citation>
    <scope>NUCLEOTIDE SEQUENCE [LARGE SCALE GENOMIC DNA]</scope>
    <source>
        <strain evidence="3 4">HUAS 2-6</strain>
    </source>
</reference>
<feature type="domain" description="Transposase IS701-like DDE" evidence="2">
    <location>
        <begin position="24"/>
        <end position="95"/>
    </location>
</feature>
<evidence type="ECO:0000256" key="1">
    <source>
        <dbReference type="SAM" id="MobiDB-lite"/>
    </source>
</evidence>
<dbReference type="Proteomes" id="UP001212326">
    <property type="component" value="Chromosome"/>
</dbReference>
<feature type="region of interest" description="Disordered" evidence="1">
    <location>
        <begin position="34"/>
        <end position="56"/>
    </location>
</feature>
<keyword evidence="4" id="KW-1185">Reference proteome</keyword>
<feature type="compositionally biased region" description="Gly residues" evidence="1">
    <location>
        <begin position="120"/>
        <end position="131"/>
    </location>
</feature>
<organism evidence="3 4">
    <name type="scientific">Streptomyces camelliae</name>
    <dbReference type="NCBI Taxonomy" id="3004093"/>
    <lineage>
        <taxon>Bacteria</taxon>
        <taxon>Bacillati</taxon>
        <taxon>Actinomycetota</taxon>
        <taxon>Actinomycetes</taxon>
        <taxon>Kitasatosporales</taxon>
        <taxon>Streptomycetaceae</taxon>
        <taxon>Streptomyces</taxon>
    </lineage>
</organism>
<proteinExistence type="predicted"/>
<evidence type="ECO:0000313" key="4">
    <source>
        <dbReference type="Proteomes" id="UP001212326"/>
    </source>
</evidence>
<sequence>MVAVLLVRVSLGVEQVNDRRLELPREQRATAPHEGGVIGIDDSGDRKDGPATGHVGRRWLGRLGKMDNGIVTVTTVWTDGHVNYPLDATPYTPRPPRGPRPFRPGLPHEPAAGHRSRGPQEGGGLRPPGGGRRLHLLGQ</sequence>
<dbReference type="InterPro" id="IPR038721">
    <property type="entry name" value="IS701-like_DDE_dom"/>
</dbReference>
<evidence type="ECO:0000313" key="3">
    <source>
        <dbReference type="EMBL" id="WBO61659.1"/>
    </source>
</evidence>
<accession>A0ABY7NTU0</accession>
<protein>
    <submittedName>
        <fullName evidence="3">Transposase</fullName>
    </submittedName>
</protein>
<evidence type="ECO:0000259" key="2">
    <source>
        <dbReference type="Pfam" id="PF13546"/>
    </source>
</evidence>
<feature type="region of interest" description="Disordered" evidence="1">
    <location>
        <begin position="82"/>
        <end position="139"/>
    </location>
</feature>
<dbReference type="Pfam" id="PF13546">
    <property type="entry name" value="DDE_5"/>
    <property type="match status" value="1"/>
</dbReference>
<gene>
    <name evidence="3" type="ORF">O1G22_01670</name>
</gene>
<dbReference type="EMBL" id="CP115300">
    <property type="protein sequence ID" value="WBO61659.1"/>
    <property type="molecule type" value="Genomic_DNA"/>
</dbReference>
<feature type="compositionally biased region" description="Pro residues" evidence="1">
    <location>
        <begin position="92"/>
        <end position="104"/>
    </location>
</feature>